<evidence type="ECO:0000313" key="3">
    <source>
        <dbReference type="Proteomes" id="UP001497522"/>
    </source>
</evidence>
<feature type="transmembrane region" description="Helical" evidence="1">
    <location>
        <begin position="51"/>
        <end position="74"/>
    </location>
</feature>
<feature type="transmembrane region" description="Helical" evidence="1">
    <location>
        <begin position="129"/>
        <end position="148"/>
    </location>
</feature>
<dbReference type="Proteomes" id="UP001497522">
    <property type="component" value="Chromosome 1"/>
</dbReference>
<feature type="transmembrane region" description="Helical" evidence="1">
    <location>
        <begin position="21"/>
        <end position="45"/>
    </location>
</feature>
<keyword evidence="1" id="KW-0472">Membrane</keyword>
<feature type="transmembrane region" description="Helical" evidence="1">
    <location>
        <begin position="168"/>
        <end position="188"/>
    </location>
</feature>
<gene>
    <name evidence="2" type="ORF">CSSPJE1EN2_LOCUS525</name>
</gene>
<evidence type="ECO:0000313" key="2">
    <source>
        <dbReference type="EMBL" id="CAK9857530.1"/>
    </source>
</evidence>
<dbReference type="EMBL" id="OZ023702">
    <property type="protein sequence ID" value="CAK9857530.1"/>
    <property type="molecule type" value="Genomic_DNA"/>
</dbReference>
<name>A0ABP1A3J9_9BRYO</name>
<dbReference type="PANTHER" id="PTHR34967:SF1">
    <property type="entry name" value="OS02G0257200 PROTEIN"/>
    <property type="match status" value="1"/>
</dbReference>
<proteinExistence type="predicted"/>
<reference evidence="2 3" key="1">
    <citation type="submission" date="2024-03" db="EMBL/GenBank/DDBJ databases">
        <authorList>
            <consortium name="ELIXIR-Norway"/>
            <consortium name="Elixir Norway"/>
        </authorList>
    </citation>
    <scope>NUCLEOTIDE SEQUENCE [LARGE SCALE GENOMIC DNA]</scope>
</reference>
<accession>A0ABP1A3J9</accession>
<feature type="transmembrane region" description="Helical" evidence="1">
    <location>
        <begin position="200"/>
        <end position="218"/>
    </location>
</feature>
<keyword evidence="3" id="KW-1185">Reference proteome</keyword>
<protein>
    <submittedName>
        <fullName evidence="2">Uncharacterized protein</fullName>
    </submittedName>
</protein>
<keyword evidence="1" id="KW-0812">Transmembrane</keyword>
<sequence length="281" mass="30866">MVKLVSVRRTRLYGPAAWRDWWEYINAFVYLVATIVLLVGCILLLPGRSSAKLGLILVLVALALLVIVNLHDLIAQLAGFDFRLPLLSLDPQLALIEILAPLLQVLGSILFFIGTILLLEQAENLTNHAFRLIIGGSGLWMFGSILNVSQVYERVDMRVQFMQKMVSIPFLMSSTLFLVGGILGAGNFPYPPAVIKARATAVWIAITASSLLVLAAILNTKRVIELHQLAAAGGLLEPLRGGAQERLDLEREEEETSRDRQKYTANVEEGSSYKAGVVMAE</sequence>
<organism evidence="2 3">
    <name type="scientific">Sphagnum jensenii</name>
    <dbReference type="NCBI Taxonomy" id="128206"/>
    <lineage>
        <taxon>Eukaryota</taxon>
        <taxon>Viridiplantae</taxon>
        <taxon>Streptophyta</taxon>
        <taxon>Embryophyta</taxon>
        <taxon>Bryophyta</taxon>
        <taxon>Sphagnophytina</taxon>
        <taxon>Sphagnopsida</taxon>
        <taxon>Sphagnales</taxon>
        <taxon>Sphagnaceae</taxon>
        <taxon>Sphagnum</taxon>
    </lineage>
</organism>
<feature type="transmembrane region" description="Helical" evidence="1">
    <location>
        <begin position="95"/>
        <end position="117"/>
    </location>
</feature>
<dbReference type="PANTHER" id="PTHR34967">
    <property type="entry name" value="OS02G0257200 PROTEIN"/>
    <property type="match status" value="1"/>
</dbReference>
<keyword evidence="1" id="KW-1133">Transmembrane helix</keyword>
<evidence type="ECO:0000256" key="1">
    <source>
        <dbReference type="SAM" id="Phobius"/>
    </source>
</evidence>